<protein>
    <submittedName>
        <fullName evidence="3">Bifunctional 3-(3-hydroxy-phenyl)propionate/3-hydroxycinnamic acid hydroxylase</fullName>
    </submittedName>
</protein>
<dbReference type="PANTHER" id="PTHR43476:SF3">
    <property type="entry name" value="FAD-BINDING MONOOXYGENASE"/>
    <property type="match status" value="1"/>
</dbReference>
<feature type="domain" description="FAD-binding" evidence="2">
    <location>
        <begin position="8"/>
        <end position="351"/>
    </location>
</feature>
<comment type="caution">
    <text evidence="3">The sequence shown here is derived from an EMBL/GenBank/DDBJ whole genome shotgun (WGS) entry which is preliminary data.</text>
</comment>
<keyword evidence="4" id="KW-1185">Reference proteome</keyword>
<dbReference type="Pfam" id="PF01494">
    <property type="entry name" value="FAD_binding_3"/>
    <property type="match status" value="1"/>
</dbReference>
<evidence type="ECO:0000313" key="4">
    <source>
        <dbReference type="Proteomes" id="UP000470470"/>
    </source>
</evidence>
<sequence length="516" mass="55824">MTGSAAHPVVVLGAGPAGVVAALLLSQQGVPVLVLDRWSSVYPQPRAVHLDDEVYRLLGRLGLAGAFAAISRPALGLRALSADHRVLAEFSRSEATGVHGYPQASMFDQPDLEAALRADLQQRPEVTFRGDVEITGLSTSPGGSVRVELQDRLTGVEEHVTAEYVLGCDGANSLVRQVLGIGVRDLGFAQRWLVVDVATTAEMDAWEGVHQVCDPRRAGTYMRIGTTRYRWEFQLLAGESAADYTDLARLRTLIDPWAAHVADEELTVLRTAEYEFRAQVAEQWRSGRVFLLGDAAHLTPPFIGQGMGAGLRDAANLSWKLAGVLRGELPGDVLDTYQAERKPHATAMVRLAIGLGRAMTDGGRLGDLLRELVAPRLQLLPGVRARVLDSATPRLSAGPLVRRSLRSGPLPGRLCPNALVDGQRRLDEVAPDQFLLVSRQPFTGQQRDTVERRGAVPLQVRAGEPLERWLRRGRAGAVVVRPDGTVLAADRTVAAVLPHLPSFRVPATTRPALRVG</sequence>
<dbReference type="InterPro" id="IPR002938">
    <property type="entry name" value="FAD-bd"/>
</dbReference>
<evidence type="ECO:0000259" key="2">
    <source>
        <dbReference type="Pfam" id="PF01494"/>
    </source>
</evidence>
<gene>
    <name evidence="3" type="ORF">G1H19_14310</name>
</gene>
<dbReference type="GO" id="GO:0019622">
    <property type="term" value="P:3-(3-hydroxy)phenylpropionate catabolic process"/>
    <property type="evidence" value="ECO:0007669"/>
    <property type="project" value="TreeGrafter"/>
</dbReference>
<name>A0A7K3WF92_9ACTN</name>
<dbReference type="NCBIfam" id="NF004829">
    <property type="entry name" value="PRK06183.1-3"/>
    <property type="match status" value="1"/>
</dbReference>
<evidence type="ECO:0000256" key="1">
    <source>
        <dbReference type="ARBA" id="ARBA00023002"/>
    </source>
</evidence>
<keyword evidence="1" id="KW-0560">Oxidoreductase</keyword>
<dbReference type="GO" id="GO:0071949">
    <property type="term" value="F:FAD binding"/>
    <property type="evidence" value="ECO:0007669"/>
    <property type="project" value="InterPro"/>
</dbReference>
<dbReference type="EMBL" id="JAAGWK010000021">
    <property type="protein sequence ID" value="NEL55168.1"/>
    <property type="molecule type" value="Genomic_DNA"/>
</dbReference>
<proteinExistence type="predicted"/>
<organism evidence="3 4">
    <name type="scientific">Goekera deserti</name>
    <dbReference type="NCBI Taxonomy" id="2497753"/>
    <lineage>
        <taxon>Bacteria</taxon>
        <taxon>Bacillati</taxon>
        <taxon>Actinomycetota</taxon>
        <taxon>Actinomycetes</taxon>
        <taxon>Geodermatophilales</taxon>
        <taxon>Geodermatophilaceae</taxon>
        <taxon>Goekera</taxon>
    </lineage>
</organism>
<dbReference type="Gene3D" id="3.50.50.60">
    <property type="entry name" value="FAD/NAD(P)-binding domain"/>
    <property type="match status" value="1"/>
</dbReference>
<dbReference type="PANTHER" id="PTHR43476">
    <property type="entry name" value="3-(3-HYDROXY-PHENYL)PROPIONATE/3-HYDROXYCINNAMIC ACID HYDROXYLASE"/>
    <property type="match status" value="1"/>
</dbReference>
<dbReference type="RefSeq" id="WP_152731497.1">
    <property type="nucleotide sequence ID" value="NZ_JAABOZ010000008.1"/>
</dbReference>
<dbReference type="GO" id="GO:0008688">
    <property type="term" value="F:3-(3-hydroxyphenyl)propionate hydroxylase activity"/>
    <property type="evidence" value="ECO:0007669"/>
    <property type="project" value="TreeGrafter"/>
</dbReference>
<reference evidence="3 4" key="1">
    <citation type="submission" date="2020-02" db="EMBL/GenBank/DDBJ databases">
        <title>The whole genome sequence of CPCC 205119.</title>
        <authorList>
            <person name="Jiang Z."/>
        </authorList>
    </citation>
    <scope>NUCLEOTIDE SEQUENCE [LARGE SCALE GENOMIC DNA]</scope>
    <source>
        <strain evidence="3 4">CPCC 205119</strain>
    </source>
</reference>
<dbReference type="InterPro" id="IPR036188">
    <property type="entry name" value="FAD/NAD-bd_sf"/>
</dbReference>
<dbReference type="AlphaFoldDB" id="A0A7K3WF92"/>
<dbReference type="Proteomes" id="UP000470470">
    <property type="component" value="Unassembled WGS sequence"/>
</dbReference>
<dbReference type="SUPFAM" id="SSF51905">
    <property type="entry name" value="FAD/NAD(P)-binding domain"/>
    <property type="match status" value="1"/>
</dbReference>
<evidence type="ECO:0000313" key="3">
    <source>
        <dbReference type="EMBL" id="NEL55168.1"/>
    </source>
</evidence>
<accession>A0A7K3WF92</accession>
<dbReference type="InterPro" id="IPR050631">
    <property type="entry name" value="PheA/TfdB_FAD_monoxygenase"/>
</dbReference>
<dbReference type="Gene3D" id="3.30.9.10">
    <property type="entry name" value="D-Amino Acid Oxidase, subunit A, domain 2"/>
    <property type="match status" value="1"/>
</dbReference>
<dbReference type="PRINTS" id="PR00420">
    <property type="entry name" value="RNGMNOXGNASE"/>
</dbReference>